<dbReference type="NCBIfam" id="TIGR00046">
    <property type="entry name" value="RsmE family RNA methyltransferase"/>
    <property type="match status" value="1"/>
</dbReference>
<evidence type="ECO:0000256" key="4">
    <source>
        <dbReference type="ARBA" id="ARBA00013673"/>
    </source>
</evidence>
<evidence type="ECO:0000256" key="3">
    <source>
        <dbReference type="ARBA" id="ARBA00012328"/>
    </source>
</evidence>
<keyword evidence="6 12" id="KW-0698">rRNA processing</keyword>
<dbReference type="EMBL" id="MWQO01000009">
    <property type="protein sequence ID" value="THD11620.1"/>
    <property type="molecule type" value="Genomic_DNA"/>
</dbReference>
<feature type="domain" description="Ribosomal RNA small subunit methyltransferase E methyltransferase" evidence="13">
    <location>
        <begin position="76"/>
        <end position="237"/>
    </location>
</feature>
<name>A0A4S3KRK1_9GAMM</name>
<dbReference type="InterPro" id="IPR029028">
    <property type="entry name" value="Alpha/beta_knot_MTases"/>
</dbReference>
<dbReference type="InterPro" id="IPR015947">
    <property type="entry name" value="PUA-like_sf"/>
</dbReference>
<dbReference type="InterPro" id="IPR006700">
    <property type="entry name" value="RsmE"/>
</dbReference>
<evidence type="ECO:0000256" key="1">
    <source>
        <dbReference type="ARBA" id="ARBA00004496"/>
    </source>
</evidence>
<dbReference type="InterPro" id="IPR046886">
    <property type="entry name" value="RsmE_MTase_dom"/>
</dbReference>
<dbReference type="InterPro" id="IPR029026">
    <property type="entry name" value="tRNA_m1G_MTases_N"/>
</dbReference>
<evidence type="ECO:0000256" key="6">
    <source>
        <dbReference type="ARBA" id="ARBA00022552"/>
    </source>
</evidence>
<feature type="domain" description="Ribosomal RNA small subunit methyltransferase E PUA-like" evidence="14">
    <location>
        <begin position="25"/>
        <end position="67"/>
    </location>
</feature>
<keyword evidence="16" id="KW-1185">Reference proteome</keyword>
<dbReference type="EC" id="2.1.1.193" evidence="3 12"/>
<reference evidence="15 16" key="1">
    <citation type="submission" date="2017-02" db="EMBL/GenBank/DDBJ databases">
        <title>Whole genome sequencing of Metallibacterium scheffleri DSM 24874 (T).</title>
        <authorList>
            <person name="Kumar S."/>
            <person name="Patil P."/>
            <person name="Patil P.B."/>
        </authorList>
    </citation>
    <scope>NUCLEOTIDE SEQUENCE [LARGE SCALE GENOMIC DNA]</scope>
    <source>
        <strain evidence="15 16">DSM 24874</strain>
    </source>
</reference>
<organism evidence="15 16">
    <name type="scientific">Metallibacterium scheffleri</name>
    <dbReference type="NCBI Taxonomy" id="993689"/>
    <lineage>
        <taxon>Bacteria</taxon>
        <taxon>Pseudomonadati</taxon>
        <taxon>Pseudomonadota</taxon>
        <taxon>Gammaproteobacteria</taxon>
        <taxon>Lysobacterales</taxon>
        <taxon>Rhodanobacteraceae</taxon>
        <taxon>Metallibacterium</taxon>
    </lineage>
</organism>
<keyword evidence="7 12" id="KW-0489">Methyltransferase</keyword>
<dbReference type="SUPFAM" id="SSF88697">
    <property type="entry name" value="PUA domain-like"/>
    <property type="match status" value="1"/>
</dbReference>
<evidence type="ECO:0000256" key="5">
    <source>
        <dbReference type="ARBA" id="ARBA00022490"/>
    </source>
</evidence>
<dbReference type="PANTHER" id="PTHR30027:SF3">
    <property type="entry name" value="16S RRNA (URACIL(1498)-N(3))-METHYLTRANSFERASE"/>
    <property type="match status" value="1"/>
</dbReference>
<evidence type="ECO:0000313" key="15">
    <source>
        <dbReference type="EMBL" id="THD11620.1"/>
    </source>
</evidence>
<evidence type="ECO:0000313" key="16">
    <source>
        <dbReference type="Proteomes" id="UP000307749"/>
    </source>
</evidence>
<comment type="function">
    <text evidence="10 12">Specifically methylates the N3 position of the uracil ring of uridine 1498 (m3U1498) in 16S rRNA. Acts on the fully assembled 30S ribosomal subunit.</text>
</comment>
<dbReference type="Gene3D" id="2.40.240.20">
    <property type="entry name" value="Hypothetical PUA domain-like, domain 1"/>
    <property type="match status" value="1"/>
</dbReference>
<dbReference type="CDD" id="cd18084">
    <property type="entry name" value="RsmE-like"/>
    <property type="match status" value="1"/>
</dbReference>
<dbReference type="Pfam" id="PF20260">
    <property type="entry name" value="PUA_4"/>
    <property type="match status" value="1"/>
</dbReference>
<dbReference type="GO" id="GO:0005737">
    <property type="term" value="C:cytoplasm"/>
    <property type="evidence" value="ECO:0007669"/>
    <property type="project" value="UniProtKB-SubCell"/>
</dbReference>
<evidence type="ECO:0000259" key="13">
    <source>
        <dbReference type="Pfam" id="PF04452"/>
    </source>
</evidence>
<dbReference type="GO" id="GO:0070042">
    <property type="term" value="F:rRNA (uridine-N3-)-methyltransferase activity"/>
    <property type="evidence" value="ECO:0007669"/>
    <property type="project" value="TreeGrafter"/>
</dbReference>
<evidence type="ECO:0000256" key="12">
    <source>
        <dbReference type="PIRNR" id="PIRNR015601"/>
    </source>
</evidence>
<evidence type="ECO:0000256" key="11">
    <source>
        <dbReference type="ARBA" id="ARBA00047944"/>
    </source>
</evidence>
<evidence type="ECO:0000256" key="10">
    <source>
        <dbReference type="ARBA" id="ARBA00025699"/>
    </source>
</evidence>
<gene>
    <name evidence="15" type="ORF">B1806_02815</name>
</gene>
<dbReference type="STRING" id="993689.GCA_002077135_02886"/>
<dbReference type="GO" id="GO:0070475">
    <property type="term" value="P:rRNA base methylation"/>
    <property type="evidence" value="ECO:0007669"/>
    <property type="project" value="TreeGrafter"/>
</dbReference>
<dbReference type="Pfam" id="PF04452">
    <property type="entry name" value="Methyltrans_RNA"/>
    <property type="match status" value="1"/>
</dbReference>
<keyword evidence="5 12" id="KW-0963">Cytoplasm</keyword>
<comment type="catalytic activity">
    <reaction evidence="11 12">
        <text>uridine(1498) in 16S rRNA + S-adenosyl-L-methionine = N(3)-methyluridine(1498) in 16S rRNA + S-adenosyl-L-homocysteine + H(+)</text>
        <dbReference type="Rhea" id="RHEA:42920"/>
        <dbReference type="Rhea" id="RHEA-COMP:10283"/>
        <dbReference type="Rhea" id="RHEA-COMP:10284"/>
        <dbReference type="ChEBI" id="CHEBI:15378"/>
        <dbReference type="ChEBI" id="CHEBI:57856"/>
        <dbReference type="ChEBI" id="CHEBI:59789"/>
        <dbReference type="ChEBI" id="CHEBI:65315"/>
        <dbReference type="ChEBI" id="CHEBI:74502"/>
        <dbReference type="EC" id="2.1.1.193"/>
    </reaction>
</comment>
<keyword evidence="8 12" id="KW-0808">Transferase</keyword>
<dbReference type="PIRSF" id="PIRSF015601">
    <property type="entry name" value="MTase_slr0722"/>
    <property type="match status" value="1"/>
</dbReference>
<dbReference type="OrthoDB" id="9815641at2"/>
<comment type="similarity">
    <text evidence="2 12">Belongs to the RNA methyltransferase RsmE family.</text>
</comment>
<accession>A0A4S3KRK1</accession>
<dbReference type="PANTHER" id="PTHR30027">
    <property type="entry name" value="RIBOSOMAL RNA SMALL SUBUNIT METHYLTRANSFERASE E"/>
    <property type="match status" value="1"/>
</dbReference>
<evidence type="ECO:0000259" key="14">
    <source>
        <dbReference type="Pfam" id="PF20260"/>
    </source>
</evidence>
<dbReference type="SUPFAM" id="SSF75217">
    <property type="entry name" value="alpha/beta knot"/>
    <property type="match status" value="1"/>
</dbReference>
<sequence length="243" mass="25965">MRCIRLHVDAVLTPGVELALPIAASEHATRVLRLRPGDALTLFNGDGHDYAARLLDAARGGARVRILERMTPAAAESPLRLTLVQGIARAEKMDWILQKATELGVAGIAPVLTVRTEVRLDAQRGEKRIAHWRGVIASACEQCGRARLPHLLLPQSLAAWLRTREPDAALFTLDPQATLRIRDLPALSAAQLVIGPEGGLDAADLLMLRAAGARGLALGPRVLRTETAGLAALAMLQSHLGDA</sequence>
<dbReference type="Gene3D" id="3.40.1280.10">
    <property type="match status" value="1"/>
</dbReference>
<dbReference type="AlphaFoldDB" id="A0A4S3KRK1"/>
<evidence type="ECO:0000256" key="9">
    <source>
        <dbReference type="ARBA" id="ARBA00022691"/>
    </source>
</evidence>
<dbReference type="NCBIfam" id="NF008692">
    <property type="entry name" value="PRK11713.1-5"/>
    <property type="match status" value="1"/>
</dbReference>
<evidence type="ECO:0000256" key="7">
    <source>
        <dbReference type="ARBA" id="ARBA00022603"/>
    </source>
</evidence>
<proteinExistence type="inferred from homology"/>
<comment type="subcellular location">
    <subcellularLocation>
        <location evidence="1 12">Cytoplasm</location>
    </subcellularLocation>
</comment>
<evidence type="ECO:0000256" key="2">
    <source>
        <dbReference type="ARBA" id="ARBA00005528"/>
    </source>
</evidence>
<comment type="caution">
    <text evidence="15">The sequence shown here is derived from an EMBL/GenBank/DDBJ whole genome shotgun (WGS) entry which is preliminary data.</text>
</comment>
<evidence type="ECO:0000256" key="8">
    <source>
        <dbReference type="ARBA" id="ARBA00022679"/>
    </source>
</evidence>
<protein>
    <recommendedName>
        <fullName evidence="4 12">Ribosomal RNA small subunit methyltransferase E</fullName>
        <ecNumber evidence="3 12">2.1.1.193</ecNumber>
    </recommendedName>
</protein>
<dbReference type="RefSeq" id="WP_081128848.1">
    <property type="nucleotide sequence ID" value="NZ_DAHXOC010000006.1"/>
</dbReference>
<dbReference type="Proteomes" id="UP000307749">
    <property type="component" value="Unassembled WGS sequence"/>
</dbReference>
<dbReference type="InterPro" id="IPR046887">
    <property type="entry name" value="RsmE_PUA-like"/>
</dbReference>
<keyword evidence="9 12" id="KW-0949">S-adenosyl-L-methionine</keyword>